<organism evidence="1 2">
    <name type="scientific">Lacipirellula limnantheis</name>
    <dbReference type="NCBI Taxonomy" id="2528024"/>
    <lineage>
        <taxon>Bacteria</taxon>
        <taxon>Pseudomonadati</taxon>
        <taxon>Planctomycetota</taxon>
        <taxon>Planctomycetia</taxon>
        <taxon>Pirellulales</taxon>
        <taxon>Lacipirellulaceae</taxon>
        <taxon>Lacipirellula</taxon>
    </lineage>
</organism>
<dbReference type="Proteomes" id="UP000317909">
    <property type="component" value="Chromosome"/>
</dbReference>
<sequence>MLGQRLRYNATVILNSPATTVMAMIAELSVKRRSSFREATPTRTSAGYQRGQCPIQSLPGCEGRWTVTGS</sequence>
<dbReference type="AlphaFoldDB" id="A0A517U1N4"/>
<dbReference type="KEGG" id="llh:I41_37330"/>
<accession>A0A517U1N4</accession>
<gene>
    <name evidence="1" type="ORF">I41_37330</name>
</gene>
<dbReference type="EMBL" id="CP036339">
    <property type="protein sequence ID" value="QDT74536.1"/>
    <property type="molecule type" value="Genomic_DNA"/>
</dbReference>
<evidence type="ECO:0000313" key="1">
    <source>
        <dbReference type="EMBL" id="QDT74536.1"/>
    </source>
</evidence>
<keyword evidence="2" id="KW-1185">Reference proteome</keyword>
<evidence type="ECO:0000313" key="2">
    <source>
        <dbReference type="Proteomes" id="UP000317909"/>
    </source>
</evidence>
<protein>
    <submittedName>
        <fullName evidence="1">Uncharacterized protein</fullName>
    </submittedName>
</protein>
<name>A0A517U1N4_9BACT</name>
<reference evidence="1 2" key="1">
    <citation type="submission" date="2019-02" db="EMBL/GenBank/DDBJ databases">
        <title>Deep-cultivation of Planctomycetes and their phenomic and genomic characterization uncovers novel biology.</title>
        <authorList>
            <person name="Wiegand S."/>
            <person name="Jogler M."/>
            <person name="Boedeker C."/>
            <person name="Pinto D."/>
            <person name="Vollmers J."/>
            <person name="Rivas-Marin E."/>
            <person name="Kohn T."/>
            <person name="Peeters S.H."/>
            <person name="Heuer A."/>
            <person name="Rast P."/>
            <person name="Oberbeckmann S."/>
            <person name="Bunk B."/>
            <person name="Jeske O."/>
            <person name="Meyerdierks A."/>
            <person name="Storesund J.E."/>
            <person name="Kallscheuer N."/>
            <person name="Luecker S."/>
            <person name="Lage O.M."/>
            <person name="Pohl T."/>
            <person name="Merkel B.J."/>
            <person name="Hornburger P."/>
            <person name="Mueller R.-W."/>
            <person name="Bruemmer F."/>
            <person name="Labrenz M."/>
            <person name="Spormann A.M."/>
            <person name="Op den Camp H."/>
            <person name="Overmann J."/>
            <person name="Amann R."/>
            <person name="Jetten M.S.M."/>
            <person name="Mascher T."/>
            <person name="Medema M.H."/>
            <person name="Devos D.P."/>
            <person name="Kaster A.-K."/>
            <person name="Ovreas L."/>
            <person name="Rohde M."/>
            <person name="Galperin M.Y."/>
            <person name="Jogler C."/>
        </authorList>
    </citation>
    <scope>NUCLEOTIDE SEQUENCE [LARGE SCALE GENOMIC DNA]</scope>
    <source>
        <strain evidence="1 2">I41</strain>
    </source>
</reference>
<proteinExistence type="predicted"/>